<evidence type="ECO:0000313" key="3">
    <source>
        <dbReference type="Proteomes" id="UP000008021"/>
    </source>
</evidence>
<feature type="compositionally biased region" description="Polar residues" evidence="1">
    <location>
        <begin position="103"/>
        <end position="117"/>
    </location>
</feature>
<feature type="region of interest" description="Disordered" evidence="1">
    <location>
        <begin position="89"/>
        <end position="123"/>
    </location>
</feature>
<evidence type="ECO:0000313" key="2">
    <source>
        <dbReference type="EnsemblPlants" id="OMERI01G19560.1"/>
    </source>
</evidence>
<sequence length="191" mass="21363">MLLLDQTRYQTIQNIKAFHVIKSLTGVVSNTRCARIGGPTEQLPYIEIRALHTVVFEVNSVLETNPWTCTAKPSRSGPESWHARSTLPKVNDVGLHPGPSHSMARNSGKASSGSPDSTCPEMRQVQETAFRPGIPSNTLRAASRRAPLAYELTRWLARKRSWVRPLLTTSRWRLSVEASQPGRRPRRRTSA</sequence>
<proteinExistence type="predicted"/>
<dbReference type="Gramene" id="OMERI01G19560.1">
    <property type="protein sequence ID" value="OMERI01G19560.1"/>
    <property type="gene ID" value="OMERI01G19560"/>
</dbReference>
<dbReference type="EnsemblPlants" id="OMERI01G19560.1">
    <property type="protein sequence ID" value="OMERI01G19560.1"/>
    <property type="gene ID" value="OMERI01G19560"/>
</dbReference>
<protein>
    <submittedName>
        <fullName evidence="2">Uncharacterized protein</fullName>
    </submittedName>
</protein>
<accession>A0A0E0C436</accession>
<name>A0A0E0C436_9ORYZ</name>
<dbReference type="Proteomes" id="UP000008021">
    <property type="component" value="Chromosome 1"/>
</dbReference>
<keyword evidence="3" id="KW-1185">Reference proteome</keyword>
<dbReference type="AlphaFoldDB" id="A0A0E0C436"/>
<organism evidence="2">
    <name type="scientific">Oryza meridionalis</name>
    <dbReference type="NCBI Taxonomy" id="40149"/>
    <lineage>
        <taxon>Eukaryota</taxon>
        <taxon>Viridiplantae</taxon>
        <taxon>Streptophyta</taxon>
        <taxon>Embryophyta</taxon>
        <taxon>Tracheophyta</taxon>
        <taxon>Spermatophyta</taxon>
        <taxon>Magnoliopsida</taxon>
        <taxon>Liliopsida</taxon>
        <taxon>Poales</taxon>
        <taxon>Poaceae</taxon>
        <taxon>BOP clade</taxon>
        <taxon>Oryzoideae</taxon>
        <taxon>Oryzeae</taxon>
        <taxon>Oryzinae</taxon>
        <taxon>Oryza</taxon>
    </lineage>
</organism>
<reference evidence="2" key="2">
    <citation type="submission" date="2018-05" db="EMBL/GenBank/DDBJ databases">
        <title>OmerRS3 (Oryza meridionalis Reference Sequence Version 3).</title>
        <authorList>
            <person name="Zhang J."/>
            <person name="Kudrna D."/>
            <person name="Lee S."/>
            <person name="Talag J."/>
            <person name="Welchert J."/>
            <person name="Wing R.A."/>
        </authorList>
    </citation>
    <scope>NUCLEOTIDE SEQUENCE [LARGE SCALE GENOMIC DNA]</scope>
    <source>
        <strain evidence="2">cv. OR44</strain>
    </source>
</reference>
<evidence type="ECO:0000256" key="1">
    <source>
        <dbReference type="SAM" id="MobiDB-lite"/>
    </source>
</evidence>
<dbReference type="HOGENOM" id="CLU_1423572_0_0_1"/>
<reference evidence="2" key="1">
    <citation type="submission" date="2015-04" db="UniProtKB">
        <authorList>
            <consortium name="EnsemblPlants"/>
        </authorList>
    </citation>
    <scope>IDENTIFICATION</scope>
</reference>